<evidence type="ECO:0000313" key="1">
    <source>
        <dbReference type="EMBL" id="CAI2717310.1"/>
    </source>
</evidence>
<keyword evidence="2" id="KW-1185">Reference proteome</keyword>
<dbReference type="EMBL" id="OX336137">
    <property type="protein sequence ID" value="CAI2717310.1"/>
    <property type="molecule type" value="Genomic_DNA"/>
</dbReference>
<gene>
    <name evidence="1" type="ORF">NSPWAT_0451</name>
</gene>
<accession>A0ABM9HAW8</accession>
<evidence type="ECO:0000313" key="2">
    <source>
        <dbReference type="Proteomes" id="UP001157733"/>
    </source>
</evidence>
<sequence>MVSSGWVGGSTGCGVGVVWDVLVWTLGCGGGGSTAGSVAHELKNRKNVAASAPGGSGRVFVLCDWQAPRRIVVSVPYVGGLTLALHVNDGLVGQLIGAFVLWMPRMAAHPFPGDAVGVVEAAQFLPQLLVLDRFFGAGGPVAAHPVVHPFGHAFDQVLGVGVQLHLAGLLEFFEGDDGRRHFHDVVGGAGVRAFELLLAPVLEDESAVSARTGVALAGAVGINENFFHEERLILVCL</sequence>
<organism evidence="1 2">
    <name type="scientific">Nitrospina watsonii</name>
    <dbReference type="NCBI Taxonomy" id="1323948"/>
    <lineage>
        <taxon>Bacteria</taxon>
        <taxon>Pseudomonadati</taxon>
        <taxon>Nitrospinota/Tectimicrobiota group</taxon>
        <taxon>Nitrospinota</taxon>
        <taxon>Nitrospinia</taxon>
        <taxon>Nitrospinales</taxon>
        <taxon>Nitrospinaceae</taxon>
        <taxon>Nitrospina</taxon>
    </lineage>
</organism>
<reference evidence="1 2" key="1">
    <citation type="submission" date="2022-09" db="EMBL/GenBank/DDBJ databases">
        <authorList>
            <person name="Kop L."/>
        </authorList>
    </citation>
    <scope>NUCLEOTIDE SEQUENCE [LARGE SCALE GENOMIC DNA]</scope>
    <source>
        <strain evidence="1 2">347</strain>
    </source>
</reference>
<protein>
    <submittedName>
        <fullName evidence="1">Uncharacterized protein</fullName>
    </submittedName>
</protein>
<proteinExistence type="predicted"/>
<dbReference type="Proteomes" id="UP001157733">
    <property type="component" value="Chromosome"/>
</dbReference>
<name>A0ABM9HAW8_9BACT</name>